<evidence type="ECO:0000256" key="8">
    <source>
        <dbReference type="SAM" id="MobiDB-lite"/>
    </source>
</evidence>
<keyword evidence="10" id="KW-1185">Reference proteome</keyword>
<sequence length="790" mass="89013">MANEAPDPRAFKTWEDAFQYPVPTVRKLEQQLRSHGEENRQQLRTLVGVSYRDLLGTAERIIDMDSQMHEVDTILGQAAQKCNSGAVDKIFKNYSKFHNEKNIKNSRRNALASHLAILQTCTVVISRLLKRGGSSLLAAKILVLARLTHKTLSQDSDAPPLIDILRRRLALLREKLLSVIDKRIANPERDVESLIEDLCAYSLATSSTPTLALRHFQRVRLEAIGWDLEQTSSKIKEHVLRAVKLLLHTLQETQTVFPKRLADALFKLKDRPLIQQKDVAAISELNLDIHARWMADELRNYTPWPRHDELHKSETDKITKTWAKEAVTTFLSAMKLILSAEDDFAEIMTLRKELLEAWPWTDSRIPGFHSADVVDQLRELLNDQLSTIVTERIKELQTLPTAISSALESLEPQPNTSMWATSVTSMDHSGGASQFKRTIHERYHGGSDAIANVLRTYDTWVEGITSVRSLLKEMRDMRWDDEIGDDVDDLDSRQVLLSEDDPRTLEAVLTTNLNDASKYLRASLLDIVKNVTNAEAVGPEKPIFVLRVIRGVSRFSLWRDQAIVGPALQSTSEASIIQPLHDAVGSFVVSRALRTYQKSLKKFSKAAHVPARSLWEGTPPLPVQPTPGPFKFLRTLTIDMASQGTDLWSVGAVDAVKSKALEQLSIQIRDFVSRHKKDAEIIPTTNGHGESDQAVEESDDAVTGQQNQSDEILKDKLTQLFFDTMFLQQALAISRLEGQNKPSHAPAIEKTIASSPHLDAQAKTRIRKSASEYWKRTYLLFALLCPPDHF</sequence>
<dbReference type="GO" id="GO:0006891">
    <property type="term" value="P:intra-Golgi vesicle-mediated transport"/>
    <property type="evidence" value="ECO:0007669"/>
    <property type="project" value="InterPro"/>
</dbReference>
<comment type="caution">
    <text evidence="9">The sequence shown here is derived from an EMBL/GenBank/DDBJ whole genome shotgun (WGS) entry which is preliminary data.</text>
</comment>
<evidence type="ECO:0000256" key="4">
    <source>
        <dbReference type="ARBA" id="ARBA00022448"/>
    </source>
</evidence>
<name>A0A9P4NUY8_9PEZI</name>
<keyword evidence="6" id="KW-0333">Golgi apparatus</keyword>
<dbReference type="EMBL" id="MU007027">
    <property type="protein sequence ID" value="KAF2432196.1"/>
    <property type="molecule type" value="Genomic_DNA"/>
</dbReference>
<accession>A0A9P4NUY8</accession>
<keyword evidence="5" id="KW-0653">Protein transport</keyword>
<dbReference type="Pfam" id="PF08700">
    <property type="entry name" value="VPS51_Exo84_N"/>
    <property type="match status" value="1"/>
</dbReference>
<dbReference type="PANTHER" id="PTHR31658:SF0">
    <property type="entry name" value="CONSERVED OLIGOMERIC GOLGI COMPLEX SUBUNIT 1"/>
    <property type="match status" value="1"/>
</dbReference>
<dbReference type="Proteomes" id="UP000800235">
    <property type="component" value="Unassembled WGS sequence"/>
</dbReference>
<evidence type="ECO:0000313" key="10">
    <source>
        <dbReference type="Proteomes" id="UP000800235"/>
    </source>
</evidence>
<keyword evidence="7" id="KW-0472">Membrane</keyword>
<comment type="similarity">
    <text evidence="2">Belongs to the COG1 family.</text>
</comment>
<dbReference type="AlphaFoldDB" id="A0A9P4NUY8"/>
<dbReference type="InterPro" id="IPR033370">
    <property type="entry name" value="COG1"/>
</dbReference>
<dbReference type="OrthoDB" id="46189at2759"/>
<evidence type="ECO:0000256" key="1">
    <source>
        <dbReference type="ARBA" id="ARBA00004395"/>
    </source>
</evidence>
<protein>
    <recommendedName>
        <fullName evidence="3">Conserved oligomeric Golgi complex subunit 1</fullName>
    </recommendedName>
</protein>
<dbReference type="GO" id="GO:0015031">
    <property type="term" value="P:protein transport"/>
    <property type="evidence" value="ECO:0007669"/>
    <property type="project" value="UniProtKB-KW"/>
</dbReference>
<dbReference type="GO" id="GO:0017119">
    <property type="term" value="C:Golgi transport complex"/>
    <property type="evidence" value="ECO:0007669"/>
    <property type="project" value="InterPro"/>
</dbReference>
<evidence type="ECO:0000313" key="9">
    <source>
        <dbReference type="EMBL" id="KAF2432196.1"/>
    </source>
</evidence>
<keyword evidence="4" id="KW-0813">Transport</keyword>
<evidence type="ECO:0000256" key="3">
    <source>
        <dbReference type="ARBA" id="ARBA00020978"/>
    </source>
</evidence>
<reference evidence="9" key="1">
    <citation type="journal article" date="2020" name="Stud. Mycol.">
        <title>101 Dothideomycetes genomes: a test case for predicting lifestyles and emergence of pathogens.</title>
        <authorList>
            <person name="Haridas S."/>
            <person name="Albert R."/>
            <person name="Binder M."/>
            <person name="Bloem J."/>
            <person name="Labutti K."/>
            <person name="Salamov A."/>
            <person name="Andreopoulos B."/>
            <person name="Baker S."/>
            <person name="Barry K."/>
            <person name="Bills G."/>
            <person name="Bluhm B."/>
            <person name="Cannon C."/>
            <person name="Castanera R."/>
            <person name="Culley D."/>
            <person name="Daum C."/>
            <person name="Ezra D."/>
            <person name="Gonzalez J."/>
            <person name="Henrissat B."/>
            <person name="Kuo A."/>
            <person name="Liang C."/>
            <person name="Lipzen A."/>
            <person name="Lutzoni F."/>
            <person name="Magnuson J."/>
            <person name="Mondo S."/>
            <person name="Nolan M."/>
            <person name="Ohm R."/>
            <person name="Pangilinan J."/>
            <person name="Park H.-J."/>
            <person name="Ramirez L."/>
            <person name="Alfaro M."/>
            <person name="Sun H."/>
            <person name="Tritt A."/>
            <person name="Yoshinaga Y."/>
            <person name="Zwiers L.-H."/>
            <person name="Turgeon B."/>
            <person name="Goodwin S."/>
            <person name="Spatafora J."/>
            <person name="Crous P."/>
            <person name="Grigoriev I."/>
        </authorList>
    </citation>
    <scope>NUCLEOTIDE SEQUENCE</scope>
    <source>
        <strain evidence="9">CBS 130266</strain>
    </source>
</reference>
<feature type="region of interest" description="Disordered" evidence="8">
    <location>
        <begin position="681"/>
        <end position="707"/>
    </location>
</feature>
<evidence type="ECO:0000256" key="5">
    <source>
        <dbReference type="ARBA" id="ARBA00022927"/>
    </source>
</evidence>
<evidence type="ECO:0000256" key="6">
    <source>
        <dbReference type="ARBA" id="ARBA00023034"/>
    </source>
</evidence>
<organism evidence="9 10">
    <name type="scientific">Tothia fuscella</name>
    <dbReference type="NCBI Taxonomy" id="1048955"/>
    <lineage>
        <taxon>Eukaryota</taxon>
        <taxon>Fungi</taxon>
        <taxon>Dikarya</taxon>
        <taxon>Ascomycota</taxon>
        <taxon>Pezizomycotina</taxon>
        <taxon>Dothideomycetes</taxon>
        <taxon>Pleosporomycetidae</taxon>
        <taxon>Venturiales</taxon>
        <taxon>Cylindrosympodiaceae</taxon>
        <taxon>Tothia</taxon>
    </lineage>
</organism>
<dbReference type="PANTHER" id="PTHR31658">
    <property type="entry name" value="CONSERVED OLIGOMERIC GOLGI COMPLEX SUBUNIT 1"/>
    <property type="match status" value="1"/>
</dbReference>
<proteinExistence type="inferred from homology"/>
<dbReference type="GO" id="GO:0000139">
    <property type="term" value="C:Golgi membrane"/>
    <property type="evidence" value="ECO:0007669"/>
    <property type="project" value="UniProtKB-SubCell"/>
</dbReference>
<evidence type="ECO:0000256" key="7">
    <source>
        <dbReference type="ARBA" id="ARBA00023136"/>
    </source>
</evidence>
<evidence type="ECO:0000256" key="2">
    <source>
        <dbReference type="ARBA" id="ARBA00006653"/>
    </source>
</evidence>
<gene>
    <name evidence="9" type="ORF">EJ08DRAFT_585946</name>
</gene>
<comment type="subcellular location">
    <subcellularLocation>
        <location evidence="1">Golgi apparatus membrane</location>
        <topology evidence="1">Peripheral membrane protein</topology>
    </subcellularLocation>
</comment>